<keyword evidence="2" id="KW-1185">Reference proteome</keyword>
<organism evidence="1 2">
    <name type="scientific">Ceratodon purpureus</name>
    <name type="common">Fire moss</name>
    <name type="synonym">Dicranum purpureum</name>
    <dbReference type="NCBI Taxonomy" id="3225"/>
    <lineage>
        <taxon>Eukaryota</taxon>
        <taxon>Viridiplantae</taxon>
        <taxon>Streptophyta</taxon>
        <taxon>Embryophyta</taxon>
        <taxon>Bryophyta</taxon>
        <taxon>Bryophytina</taxon>
        <taxon>Bryopsida</taxon>
        <taxon>Dicranidae</taxon>
        <taxon>Pseudoditrichales</taxon>
        <taxon>Ditrichaceae</taxon>
        <taxon>Ceratodon</taxon>
    </lineage>
</organism>
<evidence type="ECO:0000313" key="2">
    <source>
        <dbReference type="Proteomes" id="UP000822688"/>
    </source>
</evidence>
<dbReference type="Proteomes" id="UP000822688">
    <property type="component" value="Chromosome 9"/>
</dbReference>
<protein>
    <submittedName>
        <fullName evidence="1">Uncharacterized protein</fullName>
    </submittedName>
</protein>
<comment type="caution">
    <text evidence="1">The sequence shown here is derived from an EMBL/GenBank/DDBJ whole genome shotgun (WGS) entry which is preliminary data.</text>
</comment>
<dbReference type="EMBL" id="CM026430">
    <property type="protein sequence ID" value="KAG0563019.1"/>
    <property type="molecule type" value="Genomic_DNA"/>
</dbReference>
<gene>
    <name evidence="1" type="ORF">KC19_9G190500</name>
</gene>
<sequence length="96" mass="10875">MSEQETKFGPFTSEFQILGSDDVPGMSQGLVGDGGRERRTWEYVGGMGWRMLGGQEGRLRWAVGTCNQSSTQVTTHERERERERIYTSGHCTHLLH</sequence>
<reference evidence="1" key="1">
    <citation type="submission" date="2020-06" db="EMBL/GenBank/DDBJ databases">
        <title>WGS assembly of Ceratodon purpureus strain R40.</title>
        <authorList>
            <person name="Carey S.B."/>
            <person name="Jenkins J."/>
            <person name="Shu S."/>
            <person name="Lovell J.T."/>
            <person name="Sreedasyam A."/>
            <person name="Maumus F."/>
            <person name="Tiley G.P."/>
            <person name="Fernandez-Pozo N."/>
            <person name="Barry K."/>
            <person name="Chen C."/>
            <person name="Wang M."/>
            <person name="Lipzen A."/>
            <person name="Daum C."/>
            <person name="Saski C.A."/>
            <person name="Payton A.C."/>
            <person name="Mcbreen J.C."/>
            <person name="Conrad R.E."/>
            <person name="Kollar L.M."/>
            <person name="Olsson S."/>
            <person name="Huttunen S."/>
            <person name="Landis J.B."/>
            <person name="Wickett N.J."/>
            <person name="Johnson M.G."/>
            <person name="Rensing S.A."/>
            <person name="Grimwood J."/>
            <person name="Schmutz J."/>
            <person name="Mcdaniel S.F."/>
        </authorList>
    </citation>
    <scope>NUCLEOTIDE SEQUENCE</scope>
    <source>
        <strain evidence="1">R40</strain>
    </source>
</reference>
<evidence type="ECO:0000313" key="1">
    <source>
        <dbReference type="EMBL" id="KAG0563019.1"/>
    </source>
</evidence>
<dbReference type="AlphaFoldDB" id="A0A8T0GXM3"/>
<accession>A0A8T0GXM3</accession>
<proteinExistence type="predicted"/>
<name>A0A8T0GXM3_CERPU</name>